<dbReference type="EMBL" id="SDEE01000446">
    <property type="protein sequence ID" value="RXW16357.1"/>
    <property type="molecule type" value="Genomic_DNA"/>
</dbReference>
<dbReference type="Proteomes" id="UP000290288">
    <property type="component" value="Unassembled WGS sequence"/>
</dbReference>
<feature type="region of interest" description="Disordered" evidence="1">
    <location>
        <begin position="88"/>
        <end position="142"/>
    </location>
</feature>
<organism evidence="2 3">
    <name type="scientific">Candolleomyces aberdarensis</name>
    <dbReference type="NCBI Taxonomy" id="2316362"/>
    <lineage>
        <taxon>Eukaryota</taxon>
        <taxon>Fungi</taxon>
        <taxon>Dikarya</taxon>
        <taxon>Basidiomycota</taxon>
        <taxon>Agaricomycotina</taxon>
        <taxon>Agaricomycetes</taxon>
        <taxon>Agaricomycetidae</taxon>
        <taxon>Agaricales</taxon>
        <taxon>Agaricineae</taxon>
        <taxon>Psathyrellaceae</taxon>
        <taxon>Candolleomyces</taxon>
    </lineage>
</organism>
<feature type="compositionally biased region" description="Low complexity" evidence="1">
    <location>
        <begin position="93"/>
        <end position="128"/>
    </location>
</feature>
<gene>
    <name evidence="2" type="ORF">EST38_g9495</name>
</gene>
<proteinExistence type="predicted"/>
<sequence>MDKGKVNELAQRFEHTYALFNVSHPNLCFLLTYLKAFPSAQTEMMMDTNHHVHRVAQDIETRFKDMSMENTYSVQDLHVSAAGSININGGSVPAQQQQPYQQQPNGYSQQPYGYDQGYQQPDYYGYQQHPQNPGYCGGQYQQQGYGYQSYPSTQGYGTSCD</sequence>
<accession>A0A4Q2D9U7</accession>
<comment type="caution">
    <text evidence="2">The sequence shown here is derived from an EMBL/GenBank/DDBJ whole genome shotgun (WGS) entry which is preliminary data.</text>
</comment>
<dbReference type="OrthoDB" id="10390357at2759"/>
<reference evidence="2 3" key="1">
    <citation type="submission" date="2019-01" db="EMBL/GenBank/DDBJ databases">
        <title>Draft genome sequence of Psathyrella aberdarensis IHI B618.</title>
        <authorList>
            <person name="Buettner E."/>
            <person name="Kellner H."/>
        </authorList>
    </citation>
    <scope>NUCLEOTIDE SEQUENCE [LARGE SCALE GENOMIC DNA]</scope>
    <source>
        <strain evidence="2 3">IHI B618</strain>
    </source>
</reference>
<keyword evidence="3" id="KW-1185">Reference proteome</keyword>
<dbReference type="AlphaFoldDB" id="A0A4Q2D9U7"/>
<evidence type="ECO:0000256" key="1">
    <source>
        <dbReference type="SAM" id="MobiDB-lite"/>
    </source>
</evidence>
<name>A0A4Q2D9U7_9AGAR</name>
<evidence type="ECO:0000313" key="3">
    <source>
        <dbReference type="Proteomes" id="UP000290288"/>
    </source>
</evidence>
<protein>
    <submittedName>
        <fullName evidence="2">Uncharacterized protein</fullName>
    </submittedName>
</protein>
<evidence type="ECO:0000313" key="2">
    <source>
        <dbReference type="EMBL" id="RXW16357.1"/>
    </source>
</evidence>